<dbReference type="CDD" id="cd04730">
    <property type="entry name" value="NPD_like"/>
    <property type="match status" value="1"/>
</dbReference>
<gene>
    <name evidence="4" type="ORF">FIBSPDRAFT_949236</name>
</gene>
<dbReference type="Pfam" id="PF03060">
    <property type="entry name" value="NMO"/>
    <property type="match status" value="1"/>
</dbReference>
<dbReference type="Proteomes" id="UP000076532">
    <property type="component" value="Unassembled WGS sequence"/>
</dbReference>
<proteinExistence type="predicted"/>
<dbReference type="PANTHER" id="PTHR32332:SF31">
    <property type="entry name" value="2-NITROPROPANE DIOXYGENASE FAMILY, PUTATIVE (AFU_ORTHOLOGUE AFUA_2G09850)-RELATED"/>
    <property type="match status" value="1"/>
</dbReference>
<evidence type="ECO:0000256" key="3">
    <source>
        <dbReference type="ARBA" id="ARBA00023002"/>
    </source>
</evidence>
<dbReference type="AlphaFoldDB" id="A0A166Q148"/>
<evidence type="ECO:0000256" key="2">
    <source>
        <dbReference type="ARBA" id="ARBA00022643"/>
    </source>
</evidence>
<dbReference type="Gene3D" id="3.20.20.70">
    <property type="entry name" value="Aldolase class I"/>
    <property type="match status" value="1"/>
</dbReference>
<accession>A0A166Q148</accession>
<organism evidence="4 5">
    <name type="scientific">Athelia psychrophila</name>
    <dbReference type="NCBI Taxonomy" id="1759441"/>
    <lineage>
        <taxon>Eukaryota</taxon>
        <taxon>Fungi</taxon>
        <taxon>Dikarya</taxon>
        <taxon>Basidiomycota</taxon>
        <taxon>Agaricomycotina</taxon>
        <taxon>Agaricomycetes</taxon>
        <taxon>Agaricomycetidae</taxon>
        <taxon>Atheliales</taxon>
        <taxon>Atheliaceae</taxon>
        <taxon>Athelia</taxon>
    </lineage>
</organism>
<protein>
    <submittedName>
        <fullName evidence="4">2-nitropropane dioxygenase</fullName>
    </submittedName>
</protein>
<dbReference type="STRING" id="436010.A0A166Q148"/>
<sequence length="344" mass="36123">MFFINTKLTRLLGIRTPVISAPMAGASGGDMAAAVTNGGGFGFLAAGYDSVQKFTSEIEAAQAALTQPSDAALPIGIGFLAWQLEKPNAPALELLSIALKRRVQAIWLAFGENLGQWVEFVRKHDAETGHKTIVFVQVSSTDDAKKAMNEWKADVIVAQGVESGGHGHCAAPPVMNLVSSIISSTNDGAPPILAAGGLANGAHVASFLTLGADGAVLGTRFLLTPESLYTDAQRQALLSATDSSTARTMAFDRARGTLGWPKGVDGRGLYNDTVKDVDSGVDMVEVQAKFSKGVAEGDPNRMLVWAGTGVGLMSEIKPAKNVVQEIHQDIIKRLNIASGFVVHV</sequence>
<dbReference type="GO" id="GO:0051213">
    <property type="term" value="F:dioxygenase activity"/>
    <property type="evidence" value="ECO:0007669"/>
    <property type="project" value="UniProtKB-KW"/>
</dbReference>
<dbReference type="InterPro" id="IPR004136">
    <property type="entry name" value="NMO"/>
</dbReference>
<keyword evidence="3" id="KW-0560">Oxidoreductase</keyword>
<dbReference type="GO" id="GO:0018580">
    <property type="term" value="F:nitronate monooxygenase activity"/>
    <property type="evidence" value="ECO:0007669"/>
    <property type="project" value="InterPro"/>
</dbReference>
<keyword evidence="4" id="KW-0223">Dioxygenase</keyword>
<evidence type="ECO:0000256" key="1">
    <source>
        <dbReference type="ARBA" id="ARBA00022630"/>
    </source>
</evidence>
<keyword evidence="2" id="KW-0288">FMN</keyword>
<dbReference type="InterPro" id="IPR013785">
    <property type="entry name" value="Aldolase_TIM"/>
</dbReference>
<name>A0A166Q148_9AGAM</name>
<evidence type="ECO:0000313" key="4">
    <source>
        <dbReference type="EMBL" id="KZP26653.1"/>
    </source>
</evidence>
<reference evidence="4 5" key="1">
    <citation type="journal article" date="2016" name="Mol. Biol. Evol.">
        <title>Comparative Genomics of Early-Diverging Mushroom-Forming Fungi Provides Insights into the Origins of Lignocellulose Decay Capabilities.</title>
        <authorList>
            <person name="Nagy L.G."/>
            <person name="Riley R."/>
            <person name="Tritt A."/>
            <person name="Adam C."/>
            <person name="Daum C."/>
            <person name="Floudas D."/>
            <person name="Sun H."/>
            <person name="Yadav J.S."/>
            <person name="Pangilinan J."/>
            <person name="Larsson K.H."/>
            <person name="Matsuura K."/>
            <person name="Barry K."/>
            <person name="Labutti K."/>
            <person name="Kuo R."/>
            <person name="Ohm R.A."/>
            <person name="Bhattacharya S.S."/>
            <person name="Shirouzu T."/>
            <person name="Yoshinaga Y."/>
            <person name="Martin F.M."/>
            <person name="Grigoriev I.V."/>
            <person name="Hibbett D.S."/>
        </authorList>
    </citation>
    <scope>NUCLEOTIDE SEQUENCE [LARGE SCALE GENOMIC DNA]</scope>
    <source>
        <strain evidence="4 5">CBS 109695</strain>
    </source>
</reference>
<evidence type="ECO:0000313" key="5">
    <source>
        <dbReference type="Proteomes" id="UP000076532"/>
    </source>
</evidence>
<keyword evidence="1" id="KW-0285">Flavoprotein</keyword>
<dbReference type="OrthoDB" id="2349068at2759"/>
<dbReference type="PANTHER" id="PTHR32332">
    <property type="entry name" value="2-NITROPROPANE DIOXYGENASE"/>
    <property type="match status" value="1"/>
</dbReference>
<keyword evidence="5" id="KW-1185">Reference proteome</keyword>
<dbReference type="SUPFAM" id="SSF51412">
    <property type="entry name" value="Inosine monophosphate dehydrogenase (IMPDH)"/>
    <property type="match status" value="1"/>
</dbReference>
<dbReference type="EMBL" id="KV417513">
    <property type="protein sequence ID" value="KZP26653.1"/>
    <property type="molecule type" value="Genomic_DNA"/>
</dbReference>